<dbReference type="GeneID" id="54292821"/>
<accession>A0A6A6BPF5</accession>
<proteinExistence type="predicted"/>
<evidence type="ECO:0000313" key="2">
    <source>
        <dbReference type="EMBL" id="KAF2145114.1"/>
    </source>
</evidence>
<gene>
    <name evidence="2" type="ORF">K452DRAFT_134832</name>
</gene>
<evidence type="ECO:0000313" key="3">
    <source>
        <dbReference type="Proteomes" id="UP000799438"/>
    </source>
</evidence>
<sequence>MIASQHALGWRKHPQLQAPEMKRTASQSHAPAQPKRALPRSASNRRQPRDASALDPTIISAGGEATPSFPLRISRARSLGPRPWARLRANALGAPHAPFVPRTTTIHIVVICRRVLPPDPRWTPSEALVRSLPTAPAFFS</sequence>
<protein>
    <submittedName>
        <fullName evidence="2">Uncharacterized protein</fullName>
    </submittedName>
</protein>
<dbReference type="EMBL" id="ML995478">
    <property type="protein sequence ID" value="KAF2145114.1"/>
    <property type="molecule type" value="Genomic_DNA"/>
</dbReference>
<dbReference type="RefSeq" id="XP_033400826.1">
    <property type="nucleotide sequence ID" value="XM_033535327.1"/>
</dbReference>
<organism evidence="2 3">
    <name type="scientific">Aplosporella prunicola CBS 121167</name>
    <dbReference type="NCBI Taxonomy" id="1176127"/>
    <lineage>
        <taxon>Eukaryota</taxon>
        <taxon>Fungi</taxon>
        <taxon>Dikarya</taxon>
        <taxon>Ascomycota</taxon>
        <taxon>Pezizomycotina</taxon>
        <taxon>Dothideomycetes</taxon>
        <taxon>Dothideomycetes incertae sedis</taxon>
        <taxon>Botryosphaeriales</taxon>
        <taxon>Aplosporellaceae</taxon>
        <taxon>Aplosporella</taxon>
    </lineage>
</organism>
<dbReference type="AlphaFoldDB" id="A0A6A6BPF5"/>
<evidence type="ECO:0000256" key="1">
    <source>
        <dbReference type="SAM" id="MobiDB-lite"/>
    </source>
</evidence>
<feature type="region of interest" description="Disordered" evidence="1">
    <location>
        <begin position="1"/>
        <end position="68"/>
    </location>
</feature>
<reference evidence="2" key="1">
    <citation type="journal article" date="2020" name="Stud. Mycol.">
        <title>101 Dothideomycetes genomes: a test case for predicting lifestyles and emergence of pathogens.</title>
        <authorList>
            <person name="Haridas S."/>
            <person name="Albert R."/>
            <person name="Binder M."/>
            <person name="Bloem J."/>
            <person name="Labutti K."/>
            <person name="Salamov A."/>
            <person name="Andreopoulos B."/>
            <person name="Baker S."/>
            <person name="Barry K."/>
            <person name="Bills G."/>
            <person name="Bluhm B."/>
            <person name="Cannon C."/>
            <person name="Castanera R."/>
            <person name="Culley D."/>
            <person name="Daum C."/>
            <person name="Ezra D."/>
            <person name="Gonzalez J."/>
            <person name="Henrissat B."/>
            <person name="Kuo A."/>
            <person name="Liang C."/>
            <person name="Lipzen A."/>
            <person name="Lutzoni F."/>
            <person name="Magnuson J."/>
            <person name="Mondo S."/>
            <person name="Nolan M."/>
            <person name="Ohm R."/>
            <person name="Pangilinan J."/>
            <person name="Park H.-J."/>
            <person name="Ramirez L."/>
            <person name="Alfaro M."/>
            <person name="Sun H."/>
            <person name="Tritt A."/>
            <person name="Yoshinaga Y."/>
            <person name="Zwiers L.-H."/>
            <person name="Turgeon B."/>
            <person name="Goodwin S."/>
            <person name="Spatafora J."/>
            <person name="Crous P."/>
            <person name="Grigoriev I."/>
        </authorList>
    </citation>
    <scope>NUCLEOTIDE SEQUENCE</scope>
    <source>
        <strain evidence="2">CBS 121167</strain>
    </source>
</reference>
<dbReference type="Proteomes" id="UP000799438">
    <property type="component" value="Unassembled WGS sequence"/>
</dbReference>
<name>A0A6A6BPF5_9PEZI</name>
<keyword evidence="3" id="KW-1185">Reference proteome</keyword>